<evidence type="ECO:0000313" key="2">
    <source>
        <dbReference type="Proteomes" id="UP000800235"/>
    </source>
</evidence>
<sequence length="274" mass="31064">MNALKGTPSKIERLNIGRAQPVNAKPANENFSRVALMRTKCLSMSNLTHLSLFLQNSPRYHVESSLVADNSFRMSGYDEDRRPGLELARLINEAYYLTHLHLEFITIAGVSIEEKQLIPFGVTLIGSLSLTKLTTIRLVVWTDLRPVHILHLLKENRLTTSLELRTLDGMDWSKLFDYISEAEQIVDFTWAYLIDSSPGRNLHGYLCDRQGCQGWQDMRIRTDLLEMHSRGLTGLEKQERIAELLGIAECHYKGSVSGDHPAVANTAKRMTLNL</sequence>
<proteinExistence type="predicted"/>
<keyword evidence="2" id="KW-1185">Reference proteome</keyword>
<reference evidence="1" key="1">
    <citation type="journal article" date="2020" name="Stud. Mycol.">
        <title>101 Dothideomycetes genomes: a test case for predicting lifestyles and emergence of pathogens.</title>
        <authorList>
            <person name="Haridas S."/>
            <person name="Albert R."/>
            <person name="Binder M."/>
            <person name="Bloem J."/>
            <person name="Labutti K."/>
            <person name="Salamov A."/>
            <person name="Andreopoulos B."/>
            <person name="Baker S."/>
            <person name="Barry K."/>
            <person name="Bills G."/>
            <person name="Bluhm B."/>
            <person name="Cannon C."/>
            <person name="Castanera R."/>
            <person name="Culley D."/>
            <person name="Daum C."/>
            <person name="Ezra D."/>
            <person name="Gonzalez J."/>
            <person name="Henrissat B."/>
            <person name="Kuo A."/>
            <person name="Liang C."/>
            <person name="Lipzen A."/>
            <person name="Lutzoni F."/>
            <person name="Magnuson J."/>
            <person name="Mondo S."/>
            <person name="Nolan M."/>
            <person name="Ohm R."/>
            <person name="Pangilinan J."/>
            <person name="Park H.-J."/>
            <person name="Ramirez L."/>
            <person name="Alfaro M."/>
            <person name="Sun H."/>
            <person name="Tritt A."/>
            <person name="Yoshinaga Y."/>
            <person name="Zwiers L.-H."/>
            <person name="Turgeon B."/>
            <person name="Goodwin S."/>
            <person name="Spatafora J."/>
            <person name="Crous P."/>
            <person name="Grigoriev I."/>
        </authorList>
    </citation>
    <scope>NUCLEOTIDE SEQUENCE</scope>
    <source>
        <strain evidence="1">CBS 130266</strain>
    </source>
</reference>
<organism evidence="1 2">
    <name type="scientific">Tothia fuscella</name>
    <dbReference type="NCBI Taxonomy" id="1048955"/>
    <lineage>
        <taxon>Eukaryota</taxon>
        <taxon>Fungi</taxon>
        <taxon>Dikarya</taxon>
        <taxon>Ascomycota</taxon>
        <taxon>Pezizomycotina</taxon>
        <taxon>Dothideomycetes</taxon>
        <taxon>Pleosporomycetidae</taxon>
        <taxon>Venturiales</taxon>
        <taxon>Cylindrosympodiaceae</taxon>
        <taxon>Tothia</taxon>
    </lineage>
</organism>
<dbReference type="AlphaFoldDB" id="A0A9P4U2N1"/>
<accession>A0A9P4U2N1</accession>
<gene>
    <name evidence="1" type="ORF">EJ08DRAFT_388353</name>
</gene>
<dbReference type="EMBL" id="MU007014">
    <property type="protein sequence ID" value="KAF2435050.1"/>
    <property type="molecule type" value="Genomic_DNA"/>
</dbReference>
<name>A0A9P4U2N1_9PEZI</name>
<evidence type="ECO:0000313" key="1">
    <source>
        <dbReference type="EMBL" id="KAF2435050.1"/>
    </source>
</evidence>
<protein>
    <submittedName>
        <fullName evidence="1">Uncharacterized protein</fullName>
    </submittedName>
</protein>
<comment type="caution">
    <text evidence="1">The sequence shown here is derived from an EMBL/GenBank/DDBJ whole genome shotgun (WGS) entry which is preliminary data.</text>
</comment>
<dbReference type="Proteomes" id="UP000800235">
    <property type="component" value="Unassembled WGS sequence"/>
</dbReference>